<evidence type="ECO:0000313" key="9">
    <source>
        <dbReference type="Proteomes" id="UP001301350"/>
    </source>
</evidence>
<keyword evidence="4" id="KW-0539">Nucleus</keyword>
<evidence type="ECO:0000256" key="3">
    <source>
        <dbReference type="ARBA" id="ARBA00022737"/>
    </source>
</evidence>
<evidence type="ECO:0000256" key="2">
    <source>
        <dbReference type="ARBA" id="ARBA00022574"/>
    </source>
</evidence>
<feature type="compositionally biased region" description="Low complexity" evidence="5">
    <location>
        <begin position="270"/>
        <end position="282"/>
    </location>
</feature>
<dbReference type="PANTHER" id="PTHR19932:SF10">
    <property type="entry name" value="WD REPEAT AND HMG-BOX DNA-BINDING PROTEIN 1"/>
    <property type="match status" value="1"/>
</dbReference>
<evidence type="ECO:0000259" key="6">
    <source>
        <dbReference type="Pfam" id="PF12341"/>
    </source>
</evidence>
<evidence type="ECO:0000313" key="8">
    <source>
        <dbReference type="EMBL" id="KAK4537618.1"/>
    </source>
</evidence>
<evidence type="ECO:0008006" key="10">
    <source>
        <dbReference type="Google" id="ProtNLM"/>
    </source>
</evidence>
<dbReference type="InterPro" id="IPR048591">
    <property type="entry name" value="WDHD1/CFT4_hel"/>
</dbReference>
<feature type="domain" description="WDHD1/CFT4 second beta-propeller" evidence="6">
    <location>
        <begin position="351"/>
        <end position="701"/>
    </location>
</feature>
<dbReference type="PANTHER" id="PTHR19932">
    <property type="entry name" value="WD REPEAT AND HMG-BOX DNA BINDING PROTEIN"/>
    <property type="match status" value="1"/>
</dbReference>
<keyword evidence="9" id="KW-1185">Reference proteome</keyword>
<keyword evidence="2" id="KW-0853">WD repeat</keyword>
<feature type="domain" description="WDHD1/CFT4 helical bundle" evidence="7">
    <location>
        <begin position="759"/>
        <end position="830"/>
    </location>
</feature>
<dbReference type="InterPro" id="IPR015943">
    <property type="entry name" value="WD40/YVTN_repeat-like_dom_sf"/>
</dbReference>
<comment type="subcellular location">
    <subcellularLocation>
        <location evidence="1">Nucleus</location>
    </subcellularLocation>
</comment>
<dbReference type="GO" id="GO:0003682">
    <property type="term" value="F:chromatin binding"/>
    <property type="evidence" value="ECO:0007669"/>
    <property type="project" value="TreeGrafter"/>
</dbReference>
<feature type="region of interest" description="Disordered" evidence="5">
    <location>
        <begin position="836"/>
        <end position="939"/>
    </location>
</feature>
<feature type="compositionally biased region" description="Polar residues" evidence="5">
    <location>
        <begin position="862"/>
        <end position="876"/>
    </location>
</feature>
<organism evidence="8 9">
    <name type="scientific">Cyanidium caldarium</name>
    <name type="common">Red alga</name>
    <dbReference type="NCBI Taxonomy" id="2771"/>
    <lineage>
        <taxon>Eukaryota</taxon>
        <taxon>Rhodophyta</taxon>
        <taxon>Bangiophyceae</taxon>
        <taxon>Cyanidiales</taxon>
        <taxon>Cyanidiaceae</taxon>
        <taxon>Cyanidium</taxon>
    </lineage>
</organism>
<dbReference type="GO" id="GO:0043596">
    <property type="term" value="C:nuclear replication fork"/>
    <property type="evidence" value="ECO:0007669"/>
    <property type="project" value="TreeGrafter"/>
</dbReference>
<dbReference type="Pfam" id="PF20946">
    <property type="entry name" value="Ctf4_C"/>
    <property type="match status" value="1"/>
</dbReference>
<dbReference type="SUPFAM" id="SSF82171">
    <property type="entry name" value="DPP6 N-terminal domain-like"/>
    <property type="match status" value="1"/>
</dbReference>
<comment type="caution">
    <text evidence="8">The sequence shown here is derived from an EMBL/GenBank/DDBJ whole genome shotgun (WGS) entry which is preliminary data.</text>
</comment>
<dbReference type="GO" id="GO:0000278">
    <property type="term" value="P:mitotic cell cycle"/>
    <property type="evidence" value="ECO:0007669"/>
    <property type="project" value="TreeGrafter"/>
</dbReference>
<dbReference type="Proteomes" id="UP001301350">
    <property type="component" value="Unassembled WGS sequence"/>
</dbReference>
<feature type="compositionally biased region" description="Polar residues" evidence="5">
    <location>
        <begin position="291"/>
        <end position="300"/>
    </location>
</feature>
<sequence length="939" mass="99849">MLARTPIPARAVRFSPTGRHVAVAGGEPATIRLVQVADNTHVQVLRPAVDDDAYSSVVENAVVALEFDALGELMATVHEQRAWPPTGGAKAGGKAAAPNVCLWSVDTQRPLAYGVGGVQGACAVRASPDGAYWAIGDAAGKVQVLQRGAWHDAPRYTFDVAAVVAGSERSGHGASTPAVRVHALAWDVHSAARLVAAVGDERGEIGGALVLCDLPSARTTLITETDAAVLDIEWSPEIRTVFYVDLLGQLGAAAVAPALNNTHWNRPGDLAAPAAADAPNDGAPHRRAPGESSSGASCTGDNHPASHGDGSTAASSPASDDERSEQSVTDVPAIRSSHRHRHSASTGLRAPFQPGASLDLHLKRRILQWNLIGCITSSVHEAGEAGAPPGRQIDIEFTDASRRSVRFFDRRTFTVAALGEHAACFAAAGERGAVPAPACLFYRPHESWTSSGEWTRHLDDHEQPLAVAVGKLWVAVATSAQQVRLFSFTGLPTEAFCPRSAGSLLTICAADDRLCVVTQVPHGGSMGAYEVYQVNERGEVEACLASGWLPAPASSTGVDEGDEALGGDNAGGAEALMWIGFGDTPTRASATTPDGPQAFTDWTEPRPLLVYDTAGRMCMLRRWDYGRYGGGVATTSSVWQGVAHRGSLARALARSDPDCRWDTAREWMCPLGVRDEALFGVLLSNEERWPAAYPRPRIHRVALPQGMAAGMHGDEGVAAEMERECLQLTAAVRGISAYLAGAAMSGARPDTAQHRECAAARHRLRLWKRRLDKLLLRMMEEACRHDRDSRVMDLAARLSNRGAFTFAVQIANHFKKAILADRMTKLAEAKWPAAATDASAERAEEKPAPTADPVSPVATNGDDLSSTEFNEDTPTAPSRLASRRVQGVPAVRARALGQPAASSPKRARRFALDALTSTDRNRHDKPPSDPLATLARLSR</sequence>
<dbReference type="GO" id="GO:0006281">
    <property type="term" value="P:DNA repair"/>
    <property type="evidence" value="ECO:0007669"/>
    <property type="project" value="TreeGrafter"/>
</dbReference>
<dbReference type="EMBL" id="JANCYW010000013">
    <property type="protein sequence ID" value="KAK4537618.1"/>
    <property type="molecule type" value="Genomic_DNA"/>
</dbReference>
<gene>
    <name evidence="8" type="ORF">CDCA_CDCA13G3643</name>
</gene>
<keyword evidence="3" id="KW-0677">Repeat</keyword>
<dbReference type="GO" id="GO:0006261">
    <property type="term" value="P:DNA-templated DNA replication"/>
    <property type="evidence" value="ECO:0007669"/>
    <property type="project" value="TreeGrafter"/>
</dbReference>
<evidence type="ECO:0000259" key="7">
    <source>
        <dbReference type="Pfam" id="PF20946"/>
    </source>
</evidence>
<protein>
    <recommendedName>
        <fullName evidence="10">Minichromosome loss protein Mcl1 middle region domain-containing protein</fullName>
    </recommendedName>
</protein>
<dbReference type="AlphaFoldDB" id="A0AAV9J0R7"/>
<name>A0AAV9J0R7_CYACA</name>
<evidence type="ECO:0000256" key="5">
    <source>
        <dbReference type="SAM" id="MobiDB-lite"/>
    </source>
</evidence>
<evidence type="ECO:0000256" key="4">
    <source>
        <dbReference type="ARBA" id="ARBA00023242"/>
    </source>
</evidence>
<evidence type="ECO:0000256" key="1">
    <source>
        <dbReference type="ARBA" id="ARBA00004123"/>
    </source>
</evidence>
<dbReference type="Pfam" id="PF12341">
    <property type="entry name" value="Mcl1_mid"/>
    <property type="match status" value="1"/>
</dbReference>
<accession>A0AAV9J0R7</accession>
<feature type="region of interest" description="Disordered" evidence="5">
    <location>
        <begin position="270"/>
        <end position="354"/>
    </location>
</feature>
<proteinExistence type="predicted"/>
<dbReference type="InterPro" id="IPR022100">
    <property type="entry name" value="WDHD1/CFT4_beta-prop_2nd"/>
</dbReference>
<dbReference type="Gene3D" id="2.130.10.10">
    <property type="entry name" value="YVTN repeat-like/Quinoprotein amine dehydrogenase"/>
    <property type="match status" value="1"/>
</dbReference>
<reference evidence="8 9" key="1">
    <citation type="submission" date="2022-07" db="EMBL/GenBank/DDBJ databases">
        <title>Genome-wide signatures of adaptation to extreme environments.</title>
        <authorList>
            <person name="Cho C.H."/>
            <person name="Yoon H.S."/>
        </authorList>
    </citation>
    <scope>NUCLEOTIDE SEQUENCE [LARGE SCALE GENOMIC DNA]</scope>
    <source>
        <strain evidence="8 9">DBV 063 E5</strain>
    </source>
</reference>